<proteinExistence type="predicted"/>
<dbReference type="HOGENOM" id="CLU_3241594_0_0_6"/>
<protein>
    <submittedName>
        <fullName evidence="1">Uncharacterized protein</fullName>
    </submittedName>
</protein>
<gene>
    <name evidence="1" type="ORF">XBO1_410006</name>
</gene>
<dbReference type="AlphaFoldDB" id="A0A077P9T0"/>
<dbReference type="EMBL" id="CBSX010000206">
    <property type="protein sequence ID" value="CDH07599.1"/>
    <property type="molecule type" value="Genomic_DNA"/>
</dbReference>
<dbReference type="Proteomes" id="UP000028483">
    <property type="component" value="Unassembled WGS sequence"/>
</dbReference>
<sequence length="43" mass="4815">MQIGSLEVKIIGKARLDVSNLRLETRVGAKPQIITPRGISLWR</sequence>
<name>A0A077P9T0_XENBV</name>
<accession>A0A077P9T0</accession>
<comment type="caution">
    <text evidence="1">The sequence shown here is derived from an EMBL/GenBank/DDBJ whole genome shotgun (WGS) entry which is preliminary data.</text>
</comment>
<evidence type="ECO:0000313" key="2">
    <source>
        <dbReference type="Proteomes" id="UP000028483"/>
    </source>
</evidence>
<evidence type="ECO:0000313" key="1">
    <source>
        <dbReference type="EMBL" id="CDH07599.1"/>
    </source>
</evidence>
<reference evidence="1" key="1">
    <citation type="submission" date="2013-07" db="EMBL/GenBank/DDBJ databases">
        <title>Sub-species coevolution in mutualistic symbiosis.</title>
        <authorList>
            <person name="Murfin K."/>
            <person name="Klassen J."/>
            <person name="Lee M."/>
            <person name="Forst S."/>
            <person name="Stock P."/>
            <person name="Goodrich-Blair H."/>
        </authorList>
    </citation>
    <scope>NUCLEOTIDE SEQUENCE [LARGE SCALE GENOMIC DNA]</scope>
    <source>
        <strain evidence="1">Oregonense</strain>
    </source>
</reference>
<organism evidence="1 2">
    <name type="scientific">Xenorhabdus bovienii str. oregonense</name>
    <dbReference type="NCBI Taxonomy" id="1398202"/>
    <lineage>
        <taxon>Bacteria</taxon>
        <taxon>Pseudomonadati</taxon>
        <taxon>Pseudomonadota</taxon>
        <taxon>Gammaproteobacteria</taxon>
        <taxon>Enterobacterales</taxon>
        <taxon>Morganellaceae</taxon>
        <taxon>Xenorhabdus</taxon>
    </lineage>
</organism>